<dbReference type="Pfam" id="PF02469">
    <property type="entry name" value="Fasciclin"/>
    <property type="match status" value="2"/>
</dbReference>
<proteinExistence type="predicted"/>
<evidence type="ECO:0000313" key="5">
    <source>
        <dbReference type="Proteomes" id="UP000566819"/>
    </source>
</evidence>
<dbReference type="EMBL" id="JAAMPI010000161">
    <property type="protein sequence ID" value="KAF4634755.1"/>
    <property type="molecule type" value="Genomic_DNA"/>
</dbReference>
<keyword evidence="1" id="KW-1133">Transmembrane helix</keyword>
<gene>
    <name evidence="4" type="ORF">G7Y89_g3341</name>
</gene>
<keyword evidence="2" id="KW-0732">Signal</keyword>
<keyword evidence="1" id="KW-0472">Membrane</keyword>
<comment type="caution">
    <text evidence="4">The sequence shown here is derived from an EMBL/GenBank/DDBJ whole genome shotgun (WGS) entry which is preliminary data.</text>
</comment>
<dbReference type="PROSITE" id="PS50213">
    <property type="entry name" value="FAS1"/>
    <property type="match status" value="2"/>
</dbReference>
<organism evidence="4 5">
    <name type="scientific">Cudoniella acicularis</name>
    <dbReference type="NCBI Taxonomy" id="354080"/>
    <lineage>
        <taxon>Eukaryota</taxon>
        <taxon>Fungi</taxon>
        <taxon>Dikarya</taxon>
        <taxon>Ascomycota</taxon>
        <taxon>Pezizomycotina</taxon>
        <taxon>Leotiomycetes</taxon>
        <taxon>Helotiales</taxon>
        <taxon>Tricladiaceae</taxon>
        <taxon>Cudoniella</taxon>
    </lineage>
</organism>
<keyword evidence="1" id="KW-0812">Transmembrane</keyword>
<dbReference type="SUPFAM" id="SSF82153">
    <property type="entry name" value="FAS1 domain"/>
    <property type="match status" value="2"/>
</dbReference>
<reference evidence="4 5" key="1">
    <citation type="submission" date="2020-03" db="EMBL/GenBank/DDBJ databases">
        <title>Draft Genome Sequence of Cudoniella acicularis.</title>
        <authorList>
            <person name="Buettner E."/>
            <person name="Kellner H."/>
        </authorList>
    </citation>
    <scope>NUCLEOTIDE SEQUENCE [LARGE SCALE GENOMIC DNA]</scope>
    <source>
        <strain evidence="4 5">DSM 108380</strain>
    </source>
</reference>
<feature type="domain" description="FAS1" evidence="3">
    <location>
        <begin position="180"/>
        <end position="311"/>
    </location>
</feature>
<evidence type="ECO:0000313" key="4">
    <source>
        <dbReference type="EMBL" id="KAF4634755.1"/>
    </source>
</evidence>
<dbReference type="Proteomes" id="UP000566819">
    <property type="component" value="Unassembled WGS sequence"/>
</dbReference>
<dbReference type="InterPro" id="IPR050904">
    <property type="entry name" value="Adhesion/Biosynth-related"/>
</dbReference>
<feature type="chain" id="PRO_5034656069" description="FAS1 domain-containing protein" evidence="2">
    <location>
        <begin position="22"/>
        <end position="392"/>
    </location>
</feature>
<dbReference type="PANTHER" id="PTHR10900:SF77">
    <property type="entry name" value="FI19380P1"/>
    <property type="match status" value="1"/>
</dbReference>
<dbReference type="InterPro" id="IPR000782">
    <property type="entry name" value="FAS1_domain"/>
</dbReference>
<protein>
    <recommendedName>
        <fullName evidence="3">FAS1 domain-containing protein</fullName>
    </recommendedName>
</protein>
<sequence length="392" mass="39739">MQLTTLLPLALASYAATQTQGLTQVLASQNSTLSMLNSLLATQPALTKALASAQNITLLAPSNDAFSKFISNPANKAIASDSAALMGLLEYHVLTSTVPASSFTTTMQFIPTMLMSSSSNSTVNINTTLSNVTGGQVVGGVKSGSKVEVMSGLKEISTVQTADIQFSGGVMHLIDTVLTLPIAPSMSVVDSSLTALAGALKNTNLLTAVNSLKDVTIFAPSNAAFQAIGSAATTLTEQQLAGILEYHVINGTVGYSSLLTTGLANESFPTLAGGEVKIENVDGKVFVNSAQVTITDILVSNGVMHVINNVLNPSNTTATPIPTATTQPIAFTGVSSASNVPFTSGISATTTAPSAAMETAGSAKAAAGRVEGNIGAVGVAALLGVVAAFLIW</sequence>
<dbReference type="InterPro" id="IPR036378">
    <property type="entry name" value="FAS1_dom_sf"/>
</dbReference>
<dbReference type="AlphaFoldDB" id="A0A8H4W7R3"/>
<dbReference type="GO" id="GO:0000329">
    <property type="term" value="C:fungal-type vacuole membrane"/>
    <property type="evidence" value="ECO:0007669"/>
    <property type="project" value="TreeGrafter"/>
</dbReference>
<dbReference type="GO" id="GO:0016236">
    <property type="term" value="P:macroautophagy"/>
    <property type="evidence" value="ECO:0007669"/>
    <property type="project" value="TreeGrafter"/>
</dbReference>
<dbReference type="Gene3D" id="2.30.180.10">
    <property type="entry name" value="FAS1 domain"/>
    <property type="match status" value="2"/>
</dbReference>
<dbReference type="OrthoDB" id="286301at2759"/>
<feature type="transmembrane region" description="Helical" evidence="1">
    <location>
        <begin position="374"/>
        <end position="391"/>
    </location>
</feature>
<evidence type="ECO:0000256" key="2">
    <source>
        <dbReference type="SAM" id="SignalP"/>
    </source>
</evidence>
<name>A0A8H4W7R3_9HELO</name>
<dbReference type="PANTHER" id="PTHR10900">
    <property type="entry name" value="PERIOSTIN-RELATED"/>
    <property type="match status" value="1"/>
</dbReference>
<dbReference type="SMART" id="SM00554">
    <property type="entry name" value="FAS1"/>
    <property type="match status" value="2"/>
</dbReference>
<feature type="signal peptide" evidence="2">
    <location>
        <begin position="1"/>
        <end position="21"/>
    </location>
</feature>
<accession>A0A8H4W7R3</accession>
<evidence type="ECO:0000259" key="3">
    <source>
        <dbReference type="PROSITE" id="PS50213"/>
    </source>
</evidence>
<feature type="domain" description="FAS1" evidence="3">
    <location>
        <begin position="19"/>
        <end position="178"/>
    </location>
</feature>
<keyword evidence="5" id="KW-1185">Reference proteome</keyword>
<evidence type="ECO:0000256" key="1">
    <source>
        <dbReference type="SAM" id="Phobius"/>
    </source>
</evidence>